<evidence type="ECO:0000313" key="6">
    <source>
        <dbReference type="EMBL" id="BDG59279.1"/>
    </source>
</evidence>
<dbReference type="SUPFAM" id="SSF56281">
    <property type="entry name" value="Metallo-hydrolase/oxidoreductase"/>
    <property type="match status" value="1"/>
</dbReference>
<keyword evidence="3" id="KW-0378">Hydrolase</keyword>
<dbReference type="InterPro" id="IPR001279">
    <property type="entry name" value="Metallo-B-lactamas"/>
</dbReference>
<evidence type="ECO:0000313" key="7">
    <source>
        <dbReference type="Proteomes" id="UP001163687"/>
    </source>
</evidence>
<dbReference type="Gene3D" id="3.60.15.10">
    <property type="entry name" value="Ribonuclease Z/Hydroxyacylglutathione hydrolase-like"/>
    <property type="match status" value="1"/>
</dbReference>
<evidence type="ECO:0000259" key="5">
    <source>
        <dbReference type="SMART" id="SM00849"/>
    </source>
</evidence>
<dbReference type="GO" id="GO:0017001">
    <property type="term" value="P:antibiotic catabolic process"/>
    <property type="evidence" value="ECO:0007669"/>
    <property type="project" value="InterPro"/>
</dbReference>
<evidence type="ECO:0000256" key="4">
    <source>
        <dbReference type="ARBA" id="ARBA00022833"/>
    </source>
</evidence>
<evidence type="ECO:0000256" key="1">
    <source>
        <dbReference type="ARBA" id="ARBA00001947"/>
    </source>
</evidence>
<keyword evidence="7" id="KW-1185">Reference proteome</keyword>
<dbReference type="EMBL" id="AP025628">
    <property type="protein sequence ID" value="BDG59279.1"/>
    <property type="molecule type" value="Genomic_DNA"/>
</dbReference>
<dbReference type="InterPro" id="IPR036866">
    <property type="entry name" value="RibonucZ/Hydroxyglut_hydro"/>
</dbReference>
<protein>
    <submittedName>
        <fullName evidence="6">MBL fold metallo-hydrolase</fullName>
    </submittedName>
</protein>
<dbReference type="AlphaFoldDB" id="A0AA35CHU6"/>
<proteinExistence type="predicted"/>
<evidence type="ECO:0000256" key="3">
    <source>
        <dbReference type="ARBA" id="ARBA00022801"/>
    </source>
</evidence>
<accession>A0AA35CHU6</accession>
<reference evidence="6" key="1">
    <citation type="submission" date="2022-03" db="EMBL/GenBank/DDBJ databases">
        <title>Complete genome sequence of Caldinitratiruptor microaerophilus.</title>
        <authorList>
            <person name="Mukaiyama R."/>
            <person name="Nishiyama T."/>
            <person name="Ueda K."/>
        </authorList>
    </citation>
    <scope>NUCLEOTIDE SEQUENCE</scope>
    <source>
        <strain evidence="6">JCM 16183</strain>
    </source>
</reference>
<dbReference type="PANTHER" id="PTHR46233:SF3">
    <property type="entry name" value="HYDROXYACYLGLUTATHIONE HYDROLASE GLOC"/>
    <property type="match status" value="1"/>
</dbReference>
<dbReference type="GO" id="GO:0008270">
    <property type="term" value="F:zinc ion binding"/>
    <property type="evidence" value="ECO:0007669"/>
    <property type="project" value="InterPro"/>
</dbReference>
<dbReference type="Pfam" id="PF00753">
    <property type="entry name" value="Lactamase_B"/>
    <property type="match status" value="1"/>
</dbReference>
<dbReference type="InterPro" id="IPR001018">
    <property type="entry name" value="Beta-lactamase_class-B_CS"/>
</dbReference>
<organism evidence="6 7">
    <name type="scientific">Caldinitratiruptor microaerophilus</name>
    <dbReference type="NCBI Taxonomy" id="671077"/>
    <lineage>
        <taxon>Bacteria</taxon>
        <taxon>Bacillati</taxon>
        <taxon>Bacillota</taxon>
        <taxon>Clostridia</taxon>
        <taxon>Eubacteriales</taxon>
        <taxon>Symbiobacteriaceae</taxon>
        <taxon>Caldinitratiruptor</taxon>
    </lineage>
</organism>
<evidence type="ECO:0000256" key="2">
    <source>
        <dbReference type="ARBA" id="ARBA00022723"/>
    </source>
</evidence>
<dbReference type="PANTHER" id="PTHR46233">
    <property type="entry name" value="HYDROXYACYLGLUTATHIONE HYDROLASE GLOC"/>
    <property type="match status" value="1"/>
</dbReference>
<dbReference type="CDD" id="cd06262">
    <property type="entry name" value="metallo-hydrolase-like_MBL-fold"/>
    <property type="match status" value="1"/>
</dbReference>
<dbReference type="GO" id="GO:0008800">
    <property type="term" value="F:beta-lactamase activity"/>
    <property type="evidence" value="ECO:0007669"/>
    <property type="project" value="InterPro"/>
</dbReference>
<sequence length="212" mass="22706">MDDVLLLWRKAVGPLAANCYIVACPRTRVAAVVDPGAPDPWIEETVRSEGLRVERILLTHGHGDHIGGVEWVRGWSGAPVACHPGDVPLLREPQLNGSAWFGSPVSLPDPEHLLEEGGRVVLGEVHLEVLHTPGHTPGGVCFRGPGLVLAGDTLFAGSIGRTDLPGGDHATLVRSIREKLFILPPDTVVYPGHGPETTIEDEKKYNPFVGVD</sequence>
<name>A0AA35CHU6_9FIRM</name>
<dbReference type="InterPro" id="IPR051453">
    <property type="entry name" value="MBL_Glyoxalase_II"/>
</dbReference>
<dbReference type="KEGG" id="cmic:caldi_03690"/>
<dbReference type="SMART" id="SM00849">
    <property type="entry name" value="Lactamase_B"/>
    <property type="match status" value="1"/>
</dbReference>
<keyword evidence="4" id="KW-0862">Zinc</keyword>
<gene>
    <name evidence="6" type="ORF">caldi_03690</name>
</gene>
<comment type="cofactor">
    <cofactor evidence="1">
        <name>Zn(2+)</name>
        <dbReference type="ChEBI" id="CHEBI:29105"/>
    </cofactor>
</comment>
<dbReference type="PROSITE" id="PS00743">
    <property type="entry name" value="BETA_LACTAMASE_B_1"/>
    <property type="match status" value="1"/>
</dbReference>
<dbReference type="Proteomes" id="UP001163687">
    <property type="component" value="Chromosome"/>
</dbReference>
<feature type="domain" description="Metallo-beta-lactamase" evidence="5">
    <location>
        <begin position="16"/>
        <end position="193"/>
    </location>
</feature>
<keyword evidence="2" id="KW-0479">Metal-binding</keyword>